<evidence type="ECO:0000313" key="2">
    <source>
        <dbReference type="Proteomes" id="UP001292094"/>
    </source>
</evidence>
<gene>
    <name evidence="1" type="ORF">Pmani_006821</name>
</gene>
<dbReference type="SUPFAM" id="SSF53098">
    <property type="entry name" value="Ribonuclease H-like"/>
    <property type="match status" value="1"/>
</dbReference>
<keyword evidence="2" id="KW-1185">Reference proteome</keyword>
<organism evidence="1 2">
    <name type="scientific">Petrolisthes manimaculis</name>
    <dbReference type="NCBI Taxonomy" id="1843537"/>
    <lineage>
        <taxon>Eukaryota</taxon>
        <taxon>Metazoa</taxon>
        <taxon>Ecdysozoa</taxon>
        <taxon>Arthropoda</taxon>
        <taxon>Crustacea</taxon>
        <taxon>Multicrustacea</taxon>
        <taxon>Malacostraca</taxon>
        <taxon>Eumalacostraca</taxon>
        <taxon>Eucarida</taxon>
        <taxon>Decapoda</taxon>
        <taxon>Pleocyemata</taxon>
        <taxon>Anomura</taxon>
        <taxon>Galatheoidea</taxon>
        <taxon>Porcellanidae</taxon>
        <taxon>Petrolisthes</taxon>
    </lineage>
</organism>
<evidence type="ECO:0008006" key="3">
    <source>
        <dbReference type="Google" id="ProtNLM"/>
    </source>
</evidence>
<dbReference type="Gene3D" id="3.30.420.10">
    <property type="entry name" value="Ribonuclease H-like superfamily/Ribonuclease H"/>
    <property type="match status" value="1"/>
</dbReference>
<dbReference type="GO" id="GO:0003676">
    <property type="term" value="F:nucleic acid binding"/>
    <property type="evidence" value="ECO:0007669"/>
    <property type="project" value="InterPro"/>
</dbReference>
<dbReference type="InterPro" id="IPR012337">
    <property type="entry name" value="RNaseH-like_sf"/>
</dbReference>
<reference evidence="1" key="1">
    <citation type="submission" date="2023-11" db="EMBL/GenBank/DDBJ databases">
        <title>Genome assemblies of two species of porcelain crab, Petrolisthes cinctipes and Petrolisthes manimaculis (Anomura: Porcellanidae).</title>
        <authorList>
            <person name="Angst P."/>
        </authorList>
    </citation>
    <scope>NUCLEOTIDE SEQUENCE</scope>
    <source>
        <strain evidence="1">PB745_02</strain>
        <tissue evidence="1">Gill</tissue>
    </source>
</reference>
<proteinExistence type="predicted"/>
<dbReference type="InterPro" id="IPR036397">
    <property type="entry name" value="RNaseH_sf"/>
</dbReference>
<dbReference type="Proteomes" id="UP001292094">
    <property type="component" value="Unassembled WGS sequence"/>
</dbReference>
<name>A0AAE1Q9Z1_9EUCA</name>
<dbReference type="AlphaFoldDB" id="A0AAE1Q9Z1"/>
<evidence type="ECO:0000313" key="1">
    <source>
        <dbReference type="EMBL" id="KAK4322481.1"/>
    </source>
</evidence>
<protein>
    <recommendedName>
        <fullName evidence="3">RNase H type-1 domain-containing protein</fullName>
    </recommendedName>
</protein>
<comment type="caution">
    <text evidence="1">The sequence shown here is derived from an EMBL/GenBank/DDBJ whole genome shotgun (WGS) entry which is preliminary data.</text>
</comment>
<sequence length="185" mass="20815">MDVACQTGCELHGLLDAVTLLLRSRCDGVILCDSQSCLRALSSQKPKARSIVSRILCQLATAFEHSVIVHFVWIPSHIGFSASDTVDTLAKTASRLPLPAAQASSGSLSYYRHRLRNAARLPNVHRRTAERPLSVTIQHYDNFVYNSYKYRRRGVLVRRHNMVSARLRLGYRPIWQVCEAGEVPQ</sequence>
<dbReference type="EMBL" id="JAWZYT010000517">
    <property type="protein sequence ID" value="KAK4322481.1"/>
    <property type="molecule type" value="Genomic_DNA"/>
</dbReference>
<accession>A0AAE1Q9Z1</accession>